<dbReference type="EC" id="3.6.1.7" evidence="2 5"/>
<dbReference type="KEGG" id="vih:AB0763_06475"/>
<dbReference type="InterPro" id="IPR001792">
    <property type="entry name" value="Acylphosphatase-like_dom"/>
</dbReference>
<dbReference type="RefSeq" id="WP_306099931.1">
    <property type="nucleotide sequence ID" value="NZ_CP162601.1"/>
</dbReference>
<evidence type="ECO:0000259" key="7">
    <source>
        <dbReference type="PROSITE" id="PS51160"/>
    </source>
</evidence>
<comment type="catalytic activity">
    <reaction evidence="4 5">
        <text>an acyl phosphate + H2O = a carboxylate + phosphate + H(+)</text>
        <dbReference type="Rhea" id="RHEA:14965"/>
        <dbReference type="ChEBI" id="CHEBI:15377"/>
        <dbReference type="ChEBI" id="CHEBI:15378"/>
        <dbReference type="ChEBI" id="CHEBI:29067"/>
        <dbReference type="ChEBI" id="CHEBI:43474"/>
        <dbReference type="ChEBI" id="CHEBI:59918"/>
        <dbReference type="EC" id="3.6.1.7"/>
    </reaction>
</comment>
<evidence type="ECO:0000256" key="6">
    <source>
        <dbReference type="RuleBase" id="RU004168"/>
    </source>
</evidence>
<keyword evidence="5" id="KW-0378">Hydrolase</keyword>
<dbReference type="Pfam" id="PF00708">
    <property type="entry name" value="Acylphosphatase"/>
    <property type="match status" value="1"/>
</dbReference>
<dbReference type="EMBL" id="CP162601">
    <property type="protein sequence ID" value="XDK26275.1"/>
    <property type="molecule type" value="Genomic_DNA"/>
</dbReference>
<dbReference type="AlphaFoldDB" id="A0AB39HI10"/>
<organism evidence="8">
    <name type="scientific">Vibrio sp. HB236076</name>
    <dbReference type="NCBI Taxonomy" id="3232307"/>
    <lineage>
        <taxon>Bacteria</taxon>
        <taxon>Pseudomonadati</taxon>
        <taxon>Pseudomonadota</taxon>
        <taxon>Gammaproteobacteria</taxon>
        <taxon>Vibrionales</taxon>
        <taxon>Vibrionaceae</taxon>
        <taxon>Vibrio</taxon>
    </lineage>
</organism>
<feature type="active site" evidence="5">
    <location>
        <position position="18"/>
    </location>
</feature>
<evidence type="ECO:0000256" key="4">
    <source>
        <dbReference type="ARBA" id="ARBA00047645"/>
    </source>
</evidence>
<dbReference type="PROSITE" id="PS00151">
    <property type="entry name" value="ACYLPHOSPHATASE_2"/>
    <property type="match status" value="1"/>
</dbReference>
<proteinExistence type="inferred from homology"/>
<dbReference type="InterPro" id="IPR017968">
    <property type="entry name" value="Acylphosphatase_CS"/>
</dbReference>
<evidence type="ECO:0000256" key="3">
    <source>
        <dbReference type="ARBA" id="ARBA00015991"/>
    </source>
</evidence>
<feature type="active site" evidence="5">
    <location>
        <position position="36"/>
    </location>
</feature>
<reference evidence="8" key="1">
    <citation type="submission" date="2024-07" db="EMBL/GenBank/DDBJ databases">
        <title>Genome Analysis of a Potential Novel Vibrio Species Secreting pH- and Thermo-stable Alginate Lyase and its Application in Producing Alginate Oligosaccharides.</title>
        <authorList>
            <person name="Huang H."/>
            <person name="Bao K."/>
        </authorList>
    </citation>
    <scope>NUCLEOTIDE SEQUENCE</scope>
    <source>
        <strain evidence="8">HB236076</strain>
    </source>
</reference>
<name>A0AB39HI10_9VIBR</name>
<dbReference type="GO" id="GO:0003998">
    <property type="term" value="F:acylphosphatase activity"/>
    <property type="evidence" value="ECO:0007669"/>
    <property type="project" value="UniProtKB-EC"/>
</dbReference>
<evidence type="ECO:0000256" key="2">
    <source>
        <dbReference type="ARBA" id="ARBA00012150"/>
    </source>
</evidence>
<dbReference type="PANTHER" id="PTHR47268">
    <property type="entry name" value="ACYLPHOSPHATASE"/>
    <property type="match status" value="1"/>
</dbReference>
<accession>A0AB39HI10</accession>
<evidence type="ECO:0000256" key="5">
    <source>
        <dbReference type="PROSITE-ProRule" id="PRU00520"/>
    </source>
</evidence>
<protein>
    <recommendedName>
        <fullName evidence="3 5">acylphosphatase</fullName>
        <ecNumber evidence="2 5">3.6.1.7</ecNumber>
    </recommendedName>
</protein>
<dbReference type="PANTHER" id="PTHR47268:SF4">
    <property type="entry name" value="ACYLPHOSPHATASE"/>
    <property type="match status" value="1"/>
</dbReference>
<evidence type="ECO:0000256" key="1">
    <source>
        <dbReference type="ARBA" id="ARBA00005614"/>
    </source>
</evidence>
<dbReference type="InterPro" id="IPR020456">
    <property type="entry name" value="Acylphosphatase"/>
</dbReference>
<dbReference type="Gene3D" id="3.30.70.100">
    <property type="match status" value="1"/>
</dbReference>
<dbReference type="PROSITE" id="PS51160">
    <property type="entry name" value="ACYLPHOSPHATASE_3"/>
    <property type="match status" value="1"/>
</dbReference>
<feature type="domain" description="Acylphosphatase-like" evidence="7">
    <location>
        <begin position="3"/>
        <end position="89"/>
    </location>
</feature>
<sequence>MRCVLMIVSGRVQGVGYRYFCQSWAKKLGLTGYVKNLTTGEVETCVCGLAEQIEDYYQQLRQGPPFARIDHIEIKEAEPSNEPFFQILY</sequence>
<dbReference type="SUPFAM" id="SSF54975">
    <property type="entry name" value="Acylphosphatase/BLUF domain-like"/>
    <property type="match status" value="1"/>
</dbReference>
<evidence type="ECO:0000313" key="8">
    <source>
        <dbReference type="EMBL" id="XDK26275.1"/>
    </source>
</evidence>
<dbReference type="InterPro" id="IPR036046">
    <property type="entry name" value="Acylphosphatase-like_dom_sf"/>
</dbReference>
<gene>
    <name evidence="8" type="ORF">AB0763_06475</name>
</gene>
<comment type="similarity">
    <text evidence="1 6">Belongs to the acylphosphatase family.</text>
</comment>